<dbReference type="EMBL" id="AUPL01001486">
    <property type="protein sequence ID" value="ESL10775.1"/>
    <property type="molecule type" value="Genomic_DNA"/>
</dbReference>
<evidence type="ECO:0000313" key="2">
    <source>
        <dbReference type="Proteomes" id="UP000031737"/>
    </source>
</evidence>
<dbReference type="AlphaFoldDB" id="A0A061J8W5"/>
<sequence>MSTVVIKAPNLRKLLAEQQELLPALPHPPSPIATYLAAPVLPLTSVYHSRGGVECIEDRSARQCGDEEGDVTTERQPSLLTDILGAASRVSLDVEKTLDLAYQVLSKARRRLPDLSDNARESLGRIVELGVCFNALPPPEPTATPPPEN</sequence>
<dbReference type="Proteomes" id="UP000031737">
    <property type="component" value="Unassembled WGS sequence"/>
</dbReference>
<organism evidence="1 2">
    <name type="scientific">Trypanosoma rangeli SC58</name>
    <dbReference type="NCBI Taxonomy" id="429131"/>
    <lineage>
        <taxon>Eukaryota</taxon>
        <taxon>Discoba</taxon>
        <taxon>Euglenozoa</taxon>
        <taxon>Kinetoplastea</taxon>
        <taxon>Metakinetoplastina</taxon>
        <taxon>Trypanosomatida</taxon>
        <taxon>Trypanosomatidae</taxon>
        <taxon>Trypanosoma</taxon>
        <taxon>Herpetosoma</taxon>
    </lineage>
</organism>
<protein>
    <submittedName>
        <fullName evidence="1">Uncharacterized protein</fullName>
    </submittedName>
</protein>
<dbReference type="VEuPathDB" id="TriTrypDB:TRSC58_01486"/>
<keyword evidence="2" id="KW-1185">Reference proteome</keyword>
<name>A0A061J8W5_TRYRA</name>
<evidence type="ECO:0000313" key="1">
    <source>
        <dbReference type="EMBL" id="ESL10775.1"/>
    </source>
</evidence>
<gene>
    <name evidence="1" type="ORF">TRSC58_01486</name>
</gene>
<accession>A0A061J8W5</accession>
<dbReference type="OrthoDB" id="252560at2759"/>
<comment type="caution">
    <text evidence="1">The sequence shown here is derived from an EMBL/GenBank/DDBJ whole genome shotgun (WGS) entry which is preliminary data.</text>
</comment>
<proteinExistence type="predicted"/>
<reference evidence="1 2" key="1">
    <citation type="submission" date="2013-07" db="EMBL/GenBank/DDBJ databases">
        <authorList>
            <person name="Stoco P.H."/>
            <person name="Wagner G."/>
            <person name="Gerber A."/>
            <person name="Zaha A."/>
            <person name="Thompson C."/>
            <person name="Bartholomeu D.C."/>
            <person name="Luckemeyer D.D."/>
            <person name="Bahia D."/>
            <person name="Loreto E."/>
            <person name="Prestes E.B."/>
            <person name="Lima F.M."/>
            <person name="Rodrigues-Luiz G."/>
            <person name="Vallejo G.A."/>
            <person name="Filho J.F."/>
            <person name="Monteiro K.M."/>
            <person name="Tyler K.M."/>
            <person name="de Almeida L.G."/>
            <person name="Ortiz M.F."/>
            <person name="Siervo M.A."/>
            <person name="de Moraes M.H."/>
            <person name="Cunha O.L."/>
            <person name="Mendonca-Neto R."/>
            <person name="Silva R."/>
            <person name="Teixeira S.M."/>
            <person name="Murta S.M."/>
            <person name="Sincero T.C."/>
            <person name="Mendes T.A."/>
            <person name="Urmenyi T.P."/>
            <person name="Silva V.G."/>
            <person name="da Rocha W.D."/>
            <person name="Andersson B."/>
            <person name="Romanha A.J."/>
            <person name="Steindel M."/>
            <person name="de Vasconcelos A.T."/>
            <person name="Grisard E.C."/>
        </authorList>
    </citation>
    <scope>NUCLEOTIDE SEQUENCE [LARGE SCALE GENOMIC DNA]</scope>
    <source>
        <strain evidence="1 2">SC58</strain>
    </source>
</reference>